<evidence type="ECO:0008006" key="3">
    <source>
        <dbReference type="Google" id="ProtNLM"/>
    </source>
</evidence>
<evidence type="ECO:0000313" key="2">
    <source>
        <dbReference type="Proteomes" id="UP000078316"/>
    </source>
</evidence>
<dbReference type="Gene3D" id="3.40.50.150">
    <property type="entry name" value="Vaccinia Virus protein VP39"/>
    <property type="match status" value="1"/>
</dbReference>
<organism evidence="1 2">
    <name type="scientific">Methylobacterium platani</name>
    <dbReference type="NCBI Taxonomy" id="427683"/>
    <lineage>
        <taxon>Bacteria</taxon>
        <taxon>Pseudomonadati</taxon>
        <taxon>Pseudomonadota</taxon>
        <taxon>Alphaproteobacteria</taxon>
        <taxon>Hyphomicrobiales</taxon>
        <taxon>Methylobacteriaceae</taxon>
        <taxon>Methylobacterium</taxon>
    </lineage>
</organism>
<dbReference type="PANTHER" id="PTHR43861">
    <property type="entry name" value="TRANS-ACONITATE 2-METHYLTRANSFERASE-RELATED"/>
    <property type="match status" value="1"/>
</dbReference>
<sequence length="316" mass="33976">MTPDTQTLAPTAILDRLQNRDCPVCGAPEGRARPFLSASLDPARIGALSFASRKAPEYMSFRLVRCQTCETVFAAEAPEAEALAAAYREAGYDSAEEARYAACTYARALARHLGPAQGRGAALEIGAGTGIFLDELLALGFSEVVGIEPSHEAVAAAPAPLRPHLRVGVFEPGLCRPGSQSLVCCFQTLEHVPDPRGLTREAYALLRPGGLIAFVTHDYRAPVNRLLGRRSPIVDIEHMQLFCRASLHRLLGEAGFEEIRIGTIRNRYPLRYWLRLLPLPGPLKPAALAAAEALGLGRRSVGLNVGNLLGVARKPG</sequence>
<dbReference type="Proteomes" id="UP000078316">
    <property type="component" value="Unassembled WGS sequence"/>
</dbReference>
<evidence type="ECO:0000313" key="1">
    <source>
        <dbReference type="EMBL" id="OAS26854.1"/>
    </source>
</evidence>
<dbReference type="AlphaFoldDB" id="A0A179SJY0"/>
<protein>
    <recommendedName>
        <fullName evidence="3">Methyltransferase type 12</fullName>
    </recommendedName>
</protein>
<comment type="caution">
    <text evidence="1">The sequence shown here is derived from an EMBL/GenBank/DDBJ whole genome shotgun (WGS) entry which is preliminary data.</text>
</comment>
<dbReference type="Pfam" id="PF13489">
    <property type="entry name" value="Methyltransf_23"/>
    <property type="match status" value="1"/>
</dbReference>
<name>A0A179SJY0_9HYPH</name>
<reference evidence="1 2" key="1">
    <citation type="submission" date="2016-04" db="EMBL/GenBank/DDBJ databases">
        <authorList>
            <person name="Evans L.H."/>
            <person name="Alamgir A."/>
            <person name="Owens N."/>
            <person name="Weber N.D."/>
            <person name="Virtaneva K."/>
            <person name="Barbian K."/>
            <person name="Babar A."/>
            <person name="Rosenke K."/>
        </authorList>
    </citation>
    <scope>NUCLEOTIDE SEQUENCE [LARGE SCALE GENOMIC DNA]</scope>
    <source>
        <strain evidence="1 2">PMB02</strain>
    </source>
</reference>
<dbReference type="InterPro" id="IPR029063">
    <property type="entry name" value="SAM-dependent_MTases_sf"/>
</dbReference>
<dbReference type="STRING" id="427683.A5481_03855"/>
<accession>A0A179SJY0</accession>
<dbReference type="SUPFAM" id="SSF53335">
    <property type="entry name" value="S-adenosyl-L-methionine-dependent methyltransferases"/>
    <property type="match status" value="1"/>
</dbReference>
<dbReference type="OrthoDB" id="9816564at2"/>
<dbReference type="RefSeq" id="WP_053082252.1">
    <property type="nucleotide sequence ID" value="NZ_LWHQ01000008.1"/>
</dbReference>
<gene>
    <name evidence="1" type="ORF">A5481_03855</name>
</gene>
<proteinExistence type="predicted"/>
<dbReference type="CDD" id="cd02440">
    <property type="entry name" value="AdoMet_MTases"/>
    <property type="match status" value="1"/>
</dbReference>
<dbReference type="EMBL" id="LWHQ01000008">
    <property type="protein sequence ID" value="OAS26854.1"/>
    <property type="molecule type" value="Genomic_DNA"/>
</dbReference>